<dbReference type="PANTHER" id="PTHR43393:SF3">
    <property type="entry name" value="LYSINE DECARBOXYLASE-LIKE PROTEIN"/>
    <property type="match status" value="1"/>
</dbReference>
<keyword evidence="2" id="KW-1185">Reference proteome</keyword>
<dbReference type="GO" id="GO:0005829">
    <property type="term" value="C:cytosol"/>
    <property type="evidence" value="ECO:0007669"/>
    <property type="project" value="TreeGrafter"/>
</dbReference>
<protein>
    <submittedName>
        <fullName evidence="1">Rossmann fold nucleotide-binding protein</fullName>
    </submittedName>
</protein>
<organism evidence="1 2">
    <name type="scientific">Nocardioides mangrovicus</name>
    <dbReference type="NCBI Taxonomy" id="2478913"/>
    <lineage>
        <taxon>Bacteria</taxon>
        <taxon>Bacillati</taxon>
        <taxon>Actinomycetota</taxon>
        <taxon>Actinomycetes</taxon>
        <taxon>Propionibacteriales</taxon>
        <taxon>Nocardioidaceae</taxon>
        <taxon>Nocardioides</taxon>
    </lineage>
</organism>
<dbReference type="SUPFAM" id="SSF102405">
    <property type="entry name" value="MCP/YpsA-like"/>
    <property type="match status" value="1"/>
</dbReference>
<accession>A0A3L8P159</accession>
<name>A0A3L8P159_9ACTN</name>
<dbReference type="Proteomes" id="UP000281708">
    <property type="component" value="Unassembled WGS sequence"/>
</dbReference>
<dbReference type="EMBL" id="RDBE01000007">
    <property type="protein sequence ID" value="RLV48864.1"/>
    <property type="molecule type" value="Genomic_DNA"/>
</dbReference>
<sequence length="281" mass="29679">MATAAAHDLPFDPERTTLYSPAELYAGLGGGYPATPDARVYAWDQGDRARERTLAAALHDHGIDDALEAYVAGRRIAGVMGAHAVPRGSTDYATAARLGHALGAAFTVATGGGPGAMEAANLGAYVPDHLDDALAELAACPGYDDVTAWARSGLAVVERVEGRENLGVPTWFYGHEPPNVFATSIAKYFHNAVREDVLLRICNAGIVFLPGSAGTVQEVFQDACENYYAAADDVAPMVLLGVEHWTQRLPVAPLLQALARESRMIVHVTDDVDEAVALLGA</sequence>
<reference evidence="1 2" key="1">
    <citation type="submission" date="2018-10" db="EMBL/GenBank/DDBJ databases">
        <title>Marmoricola sp. 4Q3S-7 whole genome shotgun sequence.</title>
        <authorList>
            <person name="Li F."/>
        </authorList>
    </citation>
    <scope>NUCLEOTIDE SEQUENCE [LARGE SCALE GENOMIC DNA]</scope>
    <source>
        <strain evidence="1 2">4Q3S-7</strain>
    </source>
</reference>
<dbReference type="InterPro" id="IPR052341">
    <property type="entry name" value="LOG_family_nucleotidases"/>
</dbReference>
<dbReference type="AlphaFoldDB" id="A0A3L8P159"/>
<dbReference type="OrthoDB" id="9807160at2"/>
<comment type="caution">
    <text evidence="1">The sequence shown here is derived from an EMBL/GenBank/DDBJ whole genome shotgun (WGS) entry which is preliminary data.</text>
</comment>
<dbReference type="PANTHER" id="PTHR43393">
    <property type="entry name" value="CYTOKININ RIBOSIDE 5'-MONOPHOSPHATE PHOSPHORIBOHYDROLASE"/>
    <property type="match status" value="1"/>
</dbReference>
<gene>
    <name evidence="1" type="ORF">D9V37_09670</name>
</gene>
<proteinExistence type="predicted"/>
<dbReference type="Gene3D" id="3.40.50.450">
    <property type="match status" value="1"/>
</dbReference>
<evidence type="ECO:0000313" key="2">
    <source>
        <dbReference type="Proteomes" id="UP000281708"/>
    </source>
</evidence>
<evidence type="ECO:0000313" key="1">
    <source>
        <dbReference type="EMBL" id="RLV48864.1"/>
    </source>
</evidence>
<dbReference type="RefSeq" id="WP_121805968.1">
    <property type="nucleotide sequence ID" value="NZ_RDBE01000007.1"/>
</dbReference>